<evidence type="ECO:0000256" key="3">
    <source>
        <dbReference type="ARBA" id="ARBA00022919"/>
    </source>
</evidence>
<keyword evidence="3" id="KW-0746">Sphingolipid metabolism</keyword>
<dbReference type="Gene3D" id="3.20.20.80">
    <property type="entry name" value="Glycosidases"/>
    <property type="match status" value="1"/>
</dbReference>
<dbReference type="EC" id="3.2.1.46" evidence="2"/>
<dbReference type="EMBL" id="JBHSOC010000079">
    <property type="protein sequence ID" value="MFC5645718.1"/>
    <property type="molecule type" value="Genomic_DNA"/>
</dbReference>
<feature type="domain" description="Ricin B lectin" evidence="7">
    <location>
        <begin position="677"/>
        <end position="801"/>
    </location>
</feature>
<comment type="similarity">
    <text evidence="1">Belongs to the glycosyl hydrolase 59 family.</text>
</comment>
<evidence type="ECO:0000256" key="5">
    <source>
        <dbReference type="ARBA" id="ARBA00033098"/>
    </source>
</evidence>
<dbReference type="InterPro" id="IPR013785">
    <property type="entry name" value="Aldolase_TIM"/>
</dbReference>
<feature type="signal peptide" evidence="6">
    <location>
        <begin position="1"/>
        <end position="32"/>
    </location>
</feature>
<dbReference type="SMART" id="SM00458">
    <property type="entry name" value="RICIN"/>
    <property type="match status" value="1"/>
</dbReference>
<dbReference type="Gene3D" id="2.60.120.560">
    <property type="entry name" value="Exo-inulinase, domain 1"/>
    <property type="match status" value="1"/>
</dbReference>
<sequence>MRRSLTRPRPFTAAVVSLLLSTLTGLAVPAQAAPAPAAPSTAITVDGTKPGLTFDGVGAISGGGGNSRLLADYPEPQRGQLLDYLFKPGYGADLQLLKLEIGGDTNSTDGAEPSIEHSAGTVDCNQGYEWWLAEQAKARNPDLRIAALSWGAPGWIDGGSGTFWSQDTIDYLMNWMGCAAQHHLTVDYLGGWNERGYDKAWYENLKKTLTAKGWTGTKVVAADSDWTVADAMNLDPAFKNAVDIVGVHYPCGYLGSYTSCPSTPVAQGLGKPLWASENGSEDADTGAPAVARAINRDYLDGRMTGFFNWPVIAALYPNLSFSTDGMSIANQPWSGHYSIGSTTWVTAHTTQFTAPGWHYIDAASGYLAGNRANGSYVTLKSTDNRNYSTVVETLDATAAQTAAFTVTGGLSTGQVHVWSTDLTSTDPANWFVHQQDVTPANGKYTLTLQPGHVYTVSTTTGQGRGTASPPPAAPLNLPYADSFDTPAATTSPAYFTDMNGAFQTVACGGGRSGTCLRQMAPTTPIRWTDEPYNAPYTIIGDGGWSNYTVTADTMFEQSGTVELLGRVNQQGRNNNGLNAYHLRVSDTGAWSLDKSDTSWTWTTLAKGTTAALGTGRWHTVALTLQDATLTATVDGATVGTATDRSFTNGQAGLGVTGYRTEQFDNFALTPGTPSAHTGPITSALPGKCVDAAANSAADGTRVQLWDCTNAPAQQWTWANGTLTHNGACLDVTGQGTLNGTLVELWSCNGGSNQQWLPQPNGSVKSAQSGRCLDDPGATTANGTQLIIWDCNGGANQRWQLP</sequence>
<dbReference type="InterPro" id="IPR000772">
    <property type="entry name" value="Ricin_B_lectin"/>
</dbReference>
<evidence type="ECO:0000256" key="6">
    <source>
        <dbReference type="SAM" id="SignalP"/>
    </source>
</evidence>
<accession>A0ABW0VIN4</accession>
<dbReference type="SUPFAM" id="SSF50370">
    <property type="entry name" value="Ricin B-like lectins"/>
    <property type="match status" value="1"/>
</dbReference>
<dbReference type="Proteomes" id="UP001596066">
    <property type="component" value="Unassembled WGS sequence"/>
</dbReference>
<comment type="caution">
    <text evidence="8">The sequence shown here is derived from an EMBL/GenBank/DDBJ whole genome shotgun (WGS) entry which is preliminary data.</text>
</comment>
<dbReference type="InterPro" id="IPR049162">
    <property type="entry name" value="GH59_C"/>
</dbReference>
<dbReference type="InterPro" id="IPR035992">
    <property type="entry name" value="Ricin_B-like_lectins"/>
</dbReference>
<evidence type="ECO:0000256" key="1">
    <source>
        <dbReference type="ARBA" id="ARBA00005637"/>
    </source>
</evidence>
<proteinExistence type="inferred from homology"/>
<evidence type="ECO:0000259" key="7">
    <source>
        <dbReference type="SMART" id="SM00458"/>
    </source>
</evidence>
<reference evidence="9" key="1">
    <citation type="journal article" date="2019" name="Int. J. Syst. Evol. Microbiol.">
        <title>The Global Catalogue of Microorganisms (GCM) 10K type strain sequencing project: providing services to taxonomists for standard genome sequencing and annotation.</title>
        <authorList>
            <consortium name="The Broad Institute Genomics Platform"/>
            <consortium name="The Broad Institute Genome Sequencing Center for Infectious Disease"/>
            <person name="Wu L."/>
            <person name="Ma J."/>
        </authorList>
    </citation>
    <scope>NUCLEOTIDE SEQUENCE [LARGE SCALE GENOMIC DNA]</scope>
    <source>
        <strain evidence="9">CGMCC 4.1622</strain>
    </source>
</reference>
<gene>
    <name evidence="8" type="ORF">ACFPZF_30770</name>
</gene>
<dbReference type="PANTHER" id="PTHR15172:SF1">
    <property type="entry name" value="GALACTOCEREBROSIDASE"/>
    <property type="match status" value="1"/>
</dbReference>
<evidence type="ECO:0000313" key="8">
    <source>
        <dbReference type="EMBL" id="MFC5645718.1"/>
    </source>
</evidence>
<name>A0ABW0VIN4_9ACTN</name>
<dbReference type="SUPFAM" id="SSF49899">
    <property type="entry name" value="Concanavalin A-like lectins/glucanases"/>
    <property type="match status" value="1"/>
</dbReference>
<dbReference type="CDD" id="cd23451">
    <property type="entry name" value="beta-trefoil_Ricin_laminarinase"/>
    <property type="match status" value="1"/>
</dbReference>
<dbReference type="InterPro" id="IPR013320">
    <property type="entry name" value="ConA-like_dom_sf"/>
</dbReference>
<dbReference type="RefSeq" id="WP_346146512.1">
    <property type="nucleotide sequence ID" value="NZ_BAAAUA010000028.1"/>
</dbReference>
<evidence type="ECO:0000256" key="4">
    <source>
        <dbReference type="ARBA" id="ARBA00022963"/>
    </source>
</evidence>
<dbReference type="InterPro" id="IPR049161">
    <property type="entry name" value="GH59_cat"/>
</dbReference>
<organism evidence="8 9">
    <name type="scientific">Kitasatospora cinereorecta</name>
    <dbReference type="NCBI Taxonomy" id="285560"/>
    <lineage>
        <taxon>Bacteria</taxon>
        <taxon>Bacillati</taxon>
        <taxon>Actinomycetota</taxon>
        <taxon>Actinomycetes</taxon>
        <taxon>Kitasatosporales</taxon>
        <taxon>Streptomycetaceae</taxon>
        <taxon>Kitasatospora</taxon>
    </lineage>
</organism>
<keyword evidence="3" id="KW-0443">Lipid metabolism</keyword>
<keyword evidence="4" id="KW-0442">Lipid degradation</keyword>
<dbReference type="PRINTS" id="PR00850">
    <property type="entry name" value="GLHYDRLASE59"/>
</dbReference>
<dbReference type="PROSITE" id="PS50231">
    <property type="entry name" value="RICIN_B_LECTIN"/>
    <property type="match status" value="1"/>
</dbReference>
<dbReference type="InterPro" id="IPR001286">
    <property type="entry name" value="Glyco_hydro_59"/>
</dbReference>
<dbReference type="SUPFAM" id="SSF51445">
    <property type="entry name" value="(Trans)glycosidases"/>
    <property type="match status" value="1"/>
</dbReference>
<dbReference type="InterPro" id="IPR017853">
    <property type="entry name" value="GH"/>
</dbReference>
<dbReference type="Pfam" id="PF21708">
    <property type="entry name" value="Glyco_hydro_59_C"/>
    <property type="match status" value="1"/>
</dbReference>
<dbReference type="Pfam" id="PF02057">
    <property type="entry name" value="Glyco_hydro_59"/>
    <property type="match status" value="1"/>
</dbReference>
<evidence type="ECO:0000313" key="9">
    <source>
        <dbReference type="Proteomes" id="UP001596066"/>
    </source>
</evidence>
<evidence type="ECO:0000256" key="2">
    <source>
        <dbReference type="ARBA" id="ARBA00012657"/>
    </source>
</evidence>
<dbReference type="PANTHER" id="PTHR15172">
    <property type="entry name" value="GALACTOCEREBROSIDASE"/>
    <property type="match status" value="1"/>
</dbReference>
<dbReference type="Pfam" id="PF00652">
    <property type="entry name" value="Ricin_B_lectin"/>
    <property type="match status" value="1"/>
</dbReference>
<keyword evidence="6" id="KW-0732">Signal</keyword>
<dbReference type="Gene3D" id="3.20.20.70">
    <property type="entry name" value="Aldolase class I"/>
    <property type="match status" value="1"/>
</dbReference>
<feature type="chain" id="PRO_5046517804" description="galactosylceramidase" evidence="6">
    <location>
        <begin position="33"/>
        <end position="801"/>
    </location>
</feature>
<keyword evidence="9" id="KW-1185">Reference proteome</keyword>
<dbReference type="Gene3D" id="2.80.10.50">
    <property type="match status" value="2"/>
</dbReference>
<protein>
    <recommendedName>
        <fullName evidence="2">galactosylceramidase</fullName>
        <ecNumber evidence="2">3.2.1.46</ecNumber>
    </recommendedName>
    <alternativeName>
        <fullName evidence="5">Galactosylceramidase</fullName>
    </alternativeName>
</protein>